<keyword evidence="1" id="KW-1133">Transmembrane helix</keyword>
<protein>
    <submittedName>
        <fullName evidence="2">Uncharacterized protein</fullName>
    </submittedName>
</protein>
<keyword evidence="1" id="KW-0472">Membrane</keyword>
<gene>
    <name evidence="2" type="ORF">ENS31_12880</name>
</gene>
<proteinExistence type="predicted"/>
<dbReference type="EMBL" id="DSUJ01000011">
    <property type="protein sequence ID" value="HFI92404.1"/>
    <property type="molecule type" value="Genomic_DNA"/>
</dbReference>
<dbReference type="RefSeq" id="WP_304145468.1">
    <property type="nucleotide sequence ID" value="NZ_JAOAIE010000056.1"/>
</dbReference>
<evidence type="ECO:0000256" key="1">
    <source>
        <dbReference type="SAM" id="Phobius"/>
    </source>
</evidence>
<name>A0A7V3E8M2_9BACT</name>
<evidence type="ECO:0000313" key="2">
    <source>
        <dbReference type="EMBL" id="HFI92404.1"/>
    </source>
</evidence>
<keyword evidence="1" id="KW-0812">Transmembrane</keyword>
<sequence length="315" mass="36076">MINKNRDSKFVIYQVLYIFVITVLALKGADLDLRRVALEEETVDKKVRDSLVTLIDSLYALGLKFDIKIDENLPVENEELKRKLASLNQRLQEVQTKLQELPPPEEEKPVVEEQTLMPLPISSKQTFIQHTWNVASNSGSVPVEIYDPRDRSKPIVVIPAGQERKFDLTDQTEVVVKFGSQEDRIKVIPNKPPEIKIEKVTTKMNARDIYVQELQRISVFKVTVIDNRPEQLKITWNGPISVTGPIKDSNGNLIYNVSLKIASTSSAFDDWLDKNGNLRESDGRYKVNFFFTAVDERTKDRVQVGDSFFFTDFSK</sequence>
<dbReference type="AlphaFoldDB" id="A0A7V3E8M2"/>
<organism evidence="2">
    <name type="scientific">Ignavibacterium album</name>
    <dbReference type="NCBI Taxonomy" id="591197"/>
    <lineage>
        <taxon>Bacteria</taxon>
        <taxon>Pseudomonadati</taxon>
        <taxon>Ignavibacteriota</taxon>
        <taxon>Ignavibacteria</taxon>
        <taxon>Ignavibacteriales</taxon>
        <taxon>Ignavibacteriaceae</taxon>
        <taxon>Ignavibacterium</taxon>
    </lineage>
</organism>
<reference evidence="2" key="1">
    <citation type="journal article" date="2020" name="mSystems">
        <title>Genome- and Community-Level Interaction Insights into Carbon Utilization and Element Cycling Functions of Hydrothermarchaeota in Hydrothermal Sediment.</title>
        <authorList>
            <person name="Zhou Z."/>
            <person name="Liu Y."/>
            <person name="Xu W."/>
            <person name="Pan J."/>
            <person name="Luo Z.H."/>
            <person name="Li M."/>
        </authorList>
    </citation>
    <scope>NUCLEOTIDE SEQUENCE [LARGE SCALE GENOMIC DNA]</scope>
    <source>
        <strain evidence="2">SpSt-479</strain>
    </source>
</reference>
<comment type="caution">
    <text evidence="2">The sequence shown here is derived from an EMBL/GenBank/DDBJ whole genome shotgun (WGS) entry which is preliminary data.</text>
</comment>
<accession>A0A7V3E8M2</accession>
<feature type="transmembrane region" description="Helical" evidence="1">
    <location>
        <begin position="12"/>
        <end position="29"/>
    </location>
</feature>